<dbReference type="AlphaFoldDB" id="L1JJ93"/>
<reference evidence="9" key="2">
    <citation type="submission" date="2012-11" db="EMBL/GenBank/DDBJ databases">
        <authorList>
            <person name="Kuo A."/>
            <person name="Curtis B.A."/>
            <person name="Tanifuji G."/>
            <person name="Burki F."/>
            <person name="Gruber A."/>
            <person name="Irimia M."/>
            <person name="Maruyama S."/>
            <person name="Arias M.C."/>
            <person name="Ball S.G."/>
            <person name="Gile G.H."/>
            <person name="Hirakawa Y."/>
            <person name="Hopkins J.F."/>
            <person name="Rensing S.A."/>
            <person name="Schmutz J."/>
            <person name="Symeonidi A."/>
            <person name="Elias M."/>
            <person name="Eveleigh R.J."/>
            <person name="Herman E.K."/>
            <person name="Klute M.J."/>
            <person name="Nakayama T."/>
            <person name="Obornik M."/>
            <person name="Reyes-Prieto A."/>
            <person name="Armbrust E.V."/>
            <person name="Aves S.J."/>
            <person name="Beiko R.G."/>
            <person name="Coutinho P."/>
            <person name="Dacks J.B."/>
            <person name="Durnford D.G."/>
            <person name="Fast N.M."/>
            <person name="Green B.R."/>
            <person name="Grisdale C."/>
            <person name="Hempe F."/>
            <person name="Henrissat B."/>
            <person name="Hoppner M.P."/>
            <person name="Ishida K.-I."/>
            <person name="Kim E."/>
            <person name="Koreny L."/>
            <person name="Kroth P.G."/>
            <person name="Liu Y."/>
            <person name="Malik S.-B."/>
            <person name="Maier U.G."/>
            <person name="McRose D."/>
            <person name="Mock T."/>
            <person name="Neilson J.A."/>
            <person name="Onodera N.T."/>
            <person name="Poole A.M."/>
            <person name="Pritham E.J."/>
            <person name="Richards T.A."/>
            <person name="Rocap G."/>
            <person name="Roy S.W."/>
            <person name="Sarai C."/>
            <person name="Schaack S."/>
            <person name="Shirato S."/>
            <person name="Slamovits C.H."/>
            <person name="Spencer D.F."/>
            <person name="Suzuki S."/>
            <person name="Worden A.Z."/>
            <person name="Zauner S."/>
            <person name="Barry K."/>
            <person name="Bell C."/>
            <person name="Bharti A.K."/>
            <person name="Crow J.A."/>
            <person name="Grimwood J."/>
            <person name="Kramer R."/>
            <person name="Lindquist E."/>
            <person name="Lucas S."/>
            <person name="Salamov A."/>
            <person name="McFadden G.I."/>
            <person name="Lane C.E."/>
            <person name="Keeling P.J."/>
            <person name="Gray M.W."/>
            <person name="Grigoriev I.V."/>
            <person name="Archibald J.M."/>
        </authorList>
    </citation>
    <scope>NUCLEOTIDE SEQUENCE</scope>
    <source>
        <strain evidence="9">CCMP2712</strain>
    </source>
</reference>
<reference evidence="7 9" key="1">
    <citation type="journal article" date="2012" name="Nature">
        <title>Algal genomes reveal evolutionary mosaicism and the fate of nucleomorphs.</title>
        <authorList>
            <consortium name="DOE Joint Genome Institute"/>
            <person name="Curtis B.A."/>
            <person name="Tanifuji G."/>
            <person name="Burki F."/>
            <person name="Gruber A."/>
            <person name="Irimia M."/>
            <person name="Maruyama S."/>
            <person name="Arias M.C."/>
            <person name="Ball S.G."/>
            <person name="Gile G.H."/>
            <person name="Hirakawa Y."/>
            <person name="Hopkins J.F."/>
            <person name="Kuo A."/>
            <person name="Rensing S.A."/>
            <person name="Schmutz J."/>
            <person name="Symeonidi A."/>
            <person name="Elias M."/>
            <person name="Eveleigh R.J."/>
            <person name="Herman E.K."/>
            <person name="Klute M.J."/>
            <person name="Nakayama T."/>
            <person name="Obornik M."/>
            <person name="Reyes-Prieto A."/>
            <person name="Armbrust E.V."/>
            <person name="Aves S.J."/>
            <person name="Beiko R.G."/>
            <person name="Coutinho P."/>
            <person name="Dacks J.B."/>
            <person name="Durnford D.G."/>
            <person name="Fast N.M."/>
            <person name="Green B.R."/>
            <person name="Grisdale C.J."/>
            <person name="Hempel F."/>
            <person name="Henrissat B."/>
            <person name="Hoppner M.P."/>
            <person name="Ishida K."/>
            <person name="Kim E."/>
            <person name="Koreny L."/>
            <person name="Kroth P.G."/>
            <person name="Liu Y."/>
            <person name="Malik S.B."/>
            <person name="Maier U.G."/>
            <person name="McRose D."/>
            <person name="Mock T."/>
            <person name="Neilson J.A."/>
            <person name="Onodera N.T."/>
            <person name="Poole A.M."/>
            <person name="Pritham E.J."/>
            <person name="Richards T.A."/>
            <person name="Rocap G."/>
            <person name="Roy S.W."/>
            <person name="Sarai C."/>
            <person name="Schaack S."/>
            <person name="Shirato S."/>
            <person name="Slamovits C.H."/>
            <person name="Spencer D.F."/>
            <person name="Suzuki S."/>
            <person name="Worden A.Z."/>
            <person name="Zauner S."/>
            <person name="Barry K."/>
            <person name="Bell C."/>
            <person name="Bharti A.K."/>
            <person name="Crow J.A."/>
            <person name="Grimwood J."/>
            <person name="Kramer R."/>
            <person name="Lindquist E."/>
            <person name="Lucas S."/>
            <person name="Salamov A."/>
            <person name="McFadden G.I."/>
            <person name="Lane C.E."/>
            <person name="Keeling P.J."/>
            <person name="Gray M.W."/>
            <person name="Grigoriev I.V."/>
            <person name="Archibald J.M."/>
        </authorList>
    </citation>
    <scope>NUCLEOTIDE SEQUENCE</scope>
    <source>
        <strain evidence="7 9">CCMP2712</strain>
    </source>
</reference>
<dbReference type="KEGG" id="gtt:GUITHDRAFT_106236"/>
<feature type="domain" description="RWP-RK" evidence="6">
    <location>
        <begin position="5"/>
        <end position="86"/>
    </location>
</feature>
<dbReference type="EnsemblProtists" id="EKX48160">
    <property type="protein sequence ID" value="EKX48160"/>
    <property type="gene ID" value="GUITHDRAFT_106236"/>
</dbReference>
<reference evidence="8" key="3">
    <citation type="submission" date="2016-03" db="UniProtKB">
        <authorList>
            <consortium name="EnsemblProtists"/>
        </authorList>
    </citation>
    <scope>IDENTIFICATION</scope>
</reference>
<evidence type="ECO:0000256" key="1">
    <source>
        <dbReference type="ARBA" id="ARBA00023015"/>
    </source>
</evidence>
<sequence length="144" mass="16450">MHAYQTILTSRRKKTALLTADFIQSLFVMRQQDAADMLGFSITTMKHVCRRLGIRKWPYSRTRTSPSQLLEDRESASVDSLAESPTLSSAEEQICSPVQSIDISSHLQPWDEALKESMMMEGHEKWSAEMGELFRDALEHVDMV</sequence>
<dbReference type="PROSITE" id="PS51519">
    <property type="entry name" value="RWP_RK"/>
    <property type="match status" value="1"/>
</dbReference>
<name>L1JJ93_GUITC</name>
<dbReference type="EMBL" id="JH992987">
    <property type="protein sequence ID" value="EKX48160.1"/>
    <property type="molecule type" value="Genomic_DNA"/>
</dbReference>
<evidence type="ECO:0000256" key="4">
    <source>
        <dbReference type="ARBA" id="ARBA00023242"/>
    </source>
</evidence>
<accession>L1JJ93</accession>
<dbReference type="RefSeq" id="XP_005835140.1">
    <property type="nucleotide sequence ID" value="XM_005835083.1"/>
</dbReference>
<dbReference type="GeneID" id="17304718"/>
<dbReference type="Pfam" id="PF02042">
    <property type="entry name" value="RWP-RK"/>
    <property type="match status" value="1"/>
</dbReference>
<protein>
    <recommendedName>
        <fullName evidence="6">RWP-RK domain-containing protein</fullName>
    </recommendedName>
</protein>
<organism evidence="7">
    <name type="scientific">Guillardia theta (strain CCMP2712)</name>
    <name type="common">Cryptophyte</name>
    <dbReference type="NCBI Taxonomy" id="905079"/>
    <lineage>
        <taxon>Eukaryota</taxon>
        <taxon>Cryptophyceae</taxon>
        <taxon>Pyrenomonadales</taxon>
        <taxon>Geminigeraceae</taxon>
        <taxon>Guillardia</taxon>
    </lineage>
</organism>
<evidence type="ECO:0000256" key="2">
    <source>
        <dbReference type="ARBA" id="ARBA00023125"/>
    </source>
</evidence>
<dbReference type="HOGENOM" id="CLU_092984_4_0_1"/>
<evidence type="ECO:0000313" key="8">
    <source>
        <dbReference type="EnsemblProtists" id="EKX48160"/>
    </source>
</evidence>
<dbReference type="OrthoDB" id="6270329at2759"/>
<evidence type="ECO:0000259" key="6">
    <source>
        <dbReference type="PROSITE" id="PS51519"/>
    </source>
</evidence>
<dbReference type="GO" id="GO:0003677">
    <property type="term" value="F:DNA binding"/>
    <property type="evidence" value="ECO:0007669"/>
    <property type="project" value="UniProtKB-KW"/>
</dbReference>
<evidence type="ECO:0000256" key="3">
    <source>
        <dbReference type="ARBA" id="ARBA00023163"/>
    </source>
</evidence>
<keyword evidence="4" id="KW-0539">Nucleus</keyword>
<gene>
    <name evidence="7" type="ORF">GUITHDRAFT_106236</name>
</gene>
<evidence type="ECO:0000256" key="5">
    <source>
        <dbReference type="SAM" id="MobiDB-lite"/>
    </source>
</evidence>
<dbReference type="PaxDb" id="55529-EKX48160"/>
<keyword evidence="9" id="KW-1185">Reference proteome</keyword>
<dbReference type="Proteomes" id="UP000011087">
    <property type="component" value="Unassembled WGS sequence"/>
</dbReference>
<dbReference type="InterPro" id="IPR003035">
    <property type="entry name" value="RWP-RK_dom"/>
</dbReference>
<keyword evidence="3" id="KW-0804">Transcription</keyword>
<proteinExistence type="predicted"/>
<keyword evidence="1" id="KW-0805">Transcription regulation</keyword>
<keyword evidence="2" id="KW-0238">DNA-binding</keyword>
<feature type="region of interest" description="Disordered" evidence="5">
    <location>
        <begin position="62"/>
        <end position="91"/>
    </location>
</feature>
<evidence type="ECO:0000313" key="7">
    <source>
        <dbReference type="EMBL" id="EKX48160.1"/>
    </source>
</evidence>
<evidence type="ECO:0000313" key="9">
    <source>
        <dbReference type="Proteomes" id="UP000011087"/>
    </source>
</evidence>